<dbReference type="GO" id="GO:0016788">
    <property type="term" value="F:hydrolase activity, acting on ester bonds"/>
    <property type="evidence" value="ECO:0007669"/>
    <property type="project" value="InterPro"/>
</dbReference>
<name>A0A9Q0N0L8_9DIPT</name>
<evidence type="ECO:0000256" key="6">
    <source>
        <dbReference type="ARBA" id="ARBA00023157"/>
    </source>
</evidence>
<dbReference type="GO" id="GO:0003676">
    <property type="term" value="F:nucleic acid binding"/>
    <property type="evidence" value="ECO:0007669"/>
    <property type="project" value="InterPro"/>
</dbReference>
<evidence type="ECO:0000256" key="3">
    <source>
        <dbReference type="ARBA" id="ARBA00022723"/>
    </source>
</evidence>
<keyword evidence="8" id="KW-1133">Transmembrane helix</keyword>
<evidence type="ECO:0000256" key="2">
    <source>
        <dbReference type="ARBA" id="ARBA00022722"/>
    </source>
</evidence>
<evidence type="ECO:0000256" key="4">
    <source>
        <dbReference type="ARBA" id="ARBA00022759"/>
    </source>
</evidence>
<feature type="transmembrane region" description="Helical" evidence="8">
    <location>
        <begin position="313"/>
        <end position="331"/>
    </location>
</feature>
<comment type="similarity">
    <text evidence="1">Belongs to the nuclease type I family.</text>
</comment>
<keyword evidence="7" id="KW-0325">Glycoprotein</keyword>
<evidence type="ECO:0000256" key="5">
    <source>
        <dbReference type="ARBA" id="ARBA00022801"/>
    </source>
</evidence>
<dbReference type="InterPro" id="IPR008947">
    <property type="entry name" value="PLipase_C/P1_nuclease_dom_sf"/>
</dbReference>
<dbReference type="PANTHER" id="PTHR33146:SF26">
    <property type="entry name" value="ENDONUCLEASE 4"/>
    <property type="match status" value="1"/>
</dbReference>
<dbReference type="CDD" id="cd11010">
    <property type="entry name" value="S1-P1_nuclease"/>
    <property type="match status" value="1"/>
</dbReference>
<dbReference type="InterPro" id="IPR003154">
    <property type="entry name" value="S1/P1nuclease"/>
</dbReference>
<keyword evidence="8" id="KW-0472">Membrane</keyword>
<gene>
    <name evidence="10" type="primary">ENDO3</name>
    <name evidence="10" type="ORF">Bhyg_06421</name>
</gene>
<keyword evidence="4 10" id="KW-0255">Endonuclease</keyword>
<evidence type="ECO:0000256" key="7">
    <source>
        <dbReference type="ARBA" id="ARBA00023180"/>
    </source>
</evidence>
<accession>A0A9Q0N0L8</accession>
<keyword evidence="6" id="KW-1015">Disulfide bond</keyword>
<keyword evidence="8" id="KW-0812">Transmembrane</keyword>
<dbReference type="SUPFAM" id="SSF48537">
    <property type="entry name" value="Phospholipase C/P1 nuclease"/>
    <property type="match status" value="1"/>
</dbReference>
<dbReference type="Pfam" id="PF02265">
    <property type="entry name" value="S1-P1_nuclease"/>
    <property type="match status" value="1"/>
</dbReference>
<dbReference type="EMBL" id="WJQU01000002">
    <property type="protein sequence ID" value="KAJ6641482.1"/>
    <property type="molecule type" value="Genomic_DNA"/>
</dbReference>
<evidence type="ECO:0000313" key="11">
    <source>
        <dbReference type="Proteomes" id="UP001151699"/>
    </source>
</evidence>
<evidence type="ECO:0000256" key="8">
    <source>
        <dbReference type="SAM" id="Phobius"/>
    </source>
</evidence>
<dbReference type="GO" id="GO:0004519">
    <property type="term" value="F:endonuclease activity"/>
    <property type="evidence" value="ECO:0007669"/>
    <property type="project" value="UniProtKB-KW"/>
</dbReference>
<keyword evidence="9" id="KW-0732">Signal</keyword>
<organism evidence="10 11">
    <name type="scientific">Pseudolycoriella hygida</name>
    <dbReference type="NCBI Taxonomy" id="35572"/>
    <lineage>
        <taxon>Eukaryota</taxon>
        <taxon>Metazoa</taxon>
        <taxon>Ecdysozoa</taxon>
        <taxon>Arthropoda</taxon>
        <taxon>Hexapoda</taxon>
        <taxon>Insecta</taxon>
        <taxon>Pterygota</taxon>
        <taxon>Neoptera</taxon>
        <taxon>Endopterygota</taxon>
        <taxon>Diptera</taxon>
        <taxon>Nematocera</taxon>
        <taxon>Sciaroidea</taxon>
        <taxon>Sciaridae</taxon>
        <taxon>Pseudolycoriella</taxon>
    </lineage>
</organism>
<protein>
    <submittedName>
        <fullName evidence="10">Endonuclease 3</fullName>
    </submittedName>
</protein>
<dbReference type="Proteomes" id="UP001151699">
    <property type="component" value="Chromosome B"/>
</dbReference>
<proteinExistence type="inferred from homology"/>
<evidence type="ECO:0000313" key="10">
    <source>
        <dbReference type="EMBL" id="KAJ6641482.1"/>
    </source>
</evidence>
<keyword evidence="11" id="KW-1185">Reference proteome</keyword>
<evidence type="ECO:0000256" key="1">
    <source>
        <dbReference type="ARBA" id="ARBA00009547"/>
    </source>
</evidence>
<dbReference type="AlphaFoldDB" id="A0A9Q0N0L8"/>
<feature type="chain" id="PRO_5040280269" evidence="9">
    <location>
        <begin position="23"/>
        <end position="332"/>
    </location>
</feature>
<dbReference type="GO" id="GO:0006308">
    <property type="term" value="P:DNA catabolic process"/>
    <property type="evidence" value="ECO:0007669"/>
    <property type="project" value="InterPro"/>
</dbReference>
<sequence>MLKLSKLPHLVALFAIFVSVKAWGRDGHALVADLAQTLLTFEAATFVKLHLPLEANGNMSNVSVWADNILYANTEPNYLNWRWSAPLHYVNTKDFSCVYDRQTDCDWASTRGCVDGAIQNYTTRLGDKQLDETQLEEALKFIIHFIADVHQPLHGGFASDLGGNSIRGDFFGQTVNLHSLWDTTMIQRKINTKFQSQRSLYLNYLIDQMNGRFGSNISDWSQCSSTNDTRYLACSSIWIQEDAELCCKIVYLDENGDWITAATGFNITEEYYNTRMESVELRLIQGGVRLANVINRIVHLINQTDGTNDTQTLSAASLPLIAFILICFVFFN</sequence>
<evidence type="ECO:0000256" key="9">
    <source>
        <dbReference type="SAM" id="SignalP"/>
    </source>
</evidence>
<dbReference type="Gene3D" id="1.10.575.10">
    <property type="entry name" value="P1 Nuclease"/>
    <property type="match status" value="1"/>
</dbReference>
<keyword evidence="5" id="KW-0378">Hydrolase</keyword>
<dbReference type="GO" id="GO:0046872">
    <property type="term" value="F:metal ion binding"/>
    <property type="evidence" value="ECO:0007669"/>
    <property type="project" value="UniProtKB-KW"/>
</dbReference>
<dbReference type="PANTHER" id="PTHR33146">
    <property type="entry name" value="ENDONUCLEASE 4"/>
    <property type="match status" value="1"/>
</dbReference>
<keyword evidence="2" id="KW-0540">Nuclease</keyword>
<keyword evidence="3" id="KW-0479">Metal-binding</keyword>
<reference evidence="10" key="1">
    <citation type="submission" date="2022-07" db="EMBL/GenBank/DDBJ databases">
        <authorList>
            <person name="Trinca V."/>
            <person name="Uliana J.V.C."/>
            <person name="Torres T.T."/>
            <person name="Ward R.J."/>
            <person name="Monesi N."/>
        </authorList>
    </citation>
    <scope>NUCLEOTIDE SEQUENCE</scope>
    <source>
        <strain evidence="10">HSMRA1968</strain>
        <tissue evidence="10">Whole embryos</tissue>
    </source>
</reference>
<dbReference type="OrthoDB" id="441446at2759"/>
<feature type="signal peptide" evidence="9">
    <location>
        <begin position="1"/>
        <end position="22"/>
    </location>
</feature>
<comment type="caution">
    <text evidence="10">The sequence shown here is derived from an EMBL/GenBank/DDBJ whole genome shotgun (WGS) entry which is preliminary data.</text>
</comment>